<dbReference type="Pfam" id="PF00583">
    <property type="entry name" value="Acetyltransf_1"/>
    <property type="match status" value="1"/>
</dbReference>
<dbReference type="GO" id="GO:0016746">
    <property type="term" value="F:acyltransferase activity"/>
    <property type="evidence" value="ECO:0007669"/>
    <property type="project" value="UniProtKB-KW"/>
</dbReference>
<dbReference type="Gene3D" id="3.40.630.30">
    <property type="match status" value="1"/>
</dbReference>
<dbReference type="RefSeq" id="WP_307351931.1">
    <property type="nucleotide sequence ID" value="NZ_JAUSVS010000009.1"/>
</dbReference>
<keyword evidence="2" id="KW-0012">Acyltransferase</keyword>
<proteinExistence type="predicted"/>
<dbReference type="SUPFAM" id="SSF55729">
    <property type="entry name" value="Acyl-CoA N-acyltransferases (Nat)"/>
    <property type="match status" value="1"/>
</dbReference>
<dbReference type="PROSITE" id="PS51186">
    <property type="entry name" value="GNAT"/>
    <property type="match status" value="1"/>
</dbReference>
<dbReference type="EC" id="2.3.1.-" evidence="2"/>
<dbReference type="EMBL" id="JAUSVS010000009">
    <property type="protein sequence ID" value="MDQ0466094.1"/>
    <property type="molecule type" value="Genomic_DNA"/>
</dbReference>
<sequence length="160" mass="16565">MIRPAVPSDWPAIHAVETAAFGRPDEADLVEALRADGDALVELVAEEGGAVVGHILFSPLATDTGAAFAALAPVAIRPDRQKDGLGGGLILAGLQACRDLDIEAVILLGHPSYYPRFGFSAEAALKVAAPFKGRSFMGLALTEGALEKPVAITYAKAFGL</sequence>
<accession>A0ABU0IYG4</accession>
<name>A0ABU0IYG4_9CAUL</name>
<dbReference type="InterPro" id="IPR016181">
    <property type="entry name" value="Acyl_CoA_acyltransferase"/>
</dbReference>
<keyword evidence="2" id="KW-0808">Transferase</keyword>
<protein>
    <submittedName>
        <fullName evidence="2">Acetyltransferase</fullName>
        <ecNumber evidence="2">2.3.1.-</ecNumber>
    </submittedName>
</protein>
<evidence type="ECO:0000313" key="3">
    <source>
        <dbReference type="Proteomes" id="UP001228905"/>
    </source>
</evidence>
<feature type="domain" description="N-acetyltransferase" evidence="1">
    <location>
        <begin position="1"/>
        <end position="142"/>
    </location>
</feature>
<reference evidence="2 3" key="1">
    <citation type="submission" date="2023-07" db="EMBL/GenBank/DDBJ databases">
        <title>Genomic Encyclopedia of Type Strains, Phase IV (KMG-IV): sequencing the most valuable type-strain genomes for metagenomic binning, comparative biology and taxonomic classification.</title>
        <authorList>
            <person name="Goeker M."/>
        </authorList>
    </citation>
    <scope>NUCLEOTIDE SEQUENCE [LARGE SCALE GENOMIC DNA]</scope>
    <source>
        <strain evidence="2 3">DSM 18695</strain>
    </source>
</reference>
<evidence type="ECO:0000259" key="1">
    <source>
        <dbReference type="PROSITE" id="PS51186"/>
    </source>
</evidence>
<comment type="caution">
    <text evidence="2">The sequence shown here is derived from an EMBL/GenBank/DDBJ whole genome shotgun (WGS) entry which is preliminary data.</text>
</comment>
<organism evidence="2 3">
    <name type="scientific">Caulobacter ginsengisoli</name>
    <dbReference type="NCBI Taxonomy" id="400775"/>
    <lineage>
        <taxon>Bacteria</taxon>
        <taxon>Pseudomonadati</taxon>
        <taxon>Pseudomonadota</taxon>
        <taxon>Alphaproteobacteria</taxon>
        <taxon>Caulobacterales</taxon>
        <taxon>Caulobacteraceae</taxon>
        <taxon>Caulobacter</taxon>
    </lineage>
</organism>
<dbReference type="Proteomes" id="UP001228905">
    <property type="component" value="Unassembled WGS sequence"/>
</dbReference>
<dbReference type="InterPro" id="IPR000182">
    <property type="entry name" value="GNAT_dom"/>
</dbReference>
<gene>
    <name evidence="2" type="ORF">QO010_003887</name>
</gene>
<evidence type="ECO:0000313" key="2">
    <source>
        <dbReference type="EMBL" id="MDQ0466094.1"/>
    </source>
</evidence>
<keyword evidence="3" id="KW-1185">Reference proteome</keyword>